<dbReference type="GO" id="GO:0006281">
    <property type="term" value="P:DNA repair"/>
    <property type="evidence" value="ECO:0007669"/>
    <property type="project" value="UniProtKB-KW"/>
</dbReference>
<evidence type="ECO:0000313" key="20">
    <source>
        <dbReference type="Proteomes" id="UP000078561"/>
    </source>
</evidence>
<evidence type="ECO:0000259" key="17">
    <source>
        <dbReference type="PROSITE" id="PS51189"/>
    </source>
</evidence>
<dbReference type="InterPro" id="IPR003151">
    <property type="entry name" value="PIK-rel_kinase_FAT"/>
</dbReference>
<evidence type="ECO:0000256" key="1">
    <source>
        <dbReference type="ARBA" id="ARBA00004123"/>
    </source>
</evidence>
<evidence type="ECO:0000256" key="11">
    <source>
        <dbReference type="ARBA" id="ARBA00023242"/>
    </source>
</evidence>
<sequence length="1886" mass="215435">MDPEAVEAIDALHKHQLELSKSHIERLSTEKKRNLKSILTFEEQRELLLSALDQLPTNKDFSNTVASLFDESLAHYIYIHIDVAIPYALRLPVMATNTYTTRSCDSVTPLLEAIASVLFMSTQTLYADYGYLAIVHCLLIPPACIIRVDRQTFLDDIFTLTNATATRLLQGHVTRVTSLLAVELWQPDHQHVLDGLTKVKIWSGYEMASLKNFLRAFMLSILNHINQQLSHSTTTTSTKGQHLLSSLTALLDIIGPEALIYIPQLLLIAKTVTSAYTGISRGHYGDAYCLLWNRLLSLSACNAEQQNTRYFNEVVRGIIPAFPLCDRDIRSKLADDLTQAIKSHILEQPATRMSILTLTQLTPYPEFQSLRQWIEEEEYHEVDDKDTQMQESSIPANPLEPYIVTQQRLLKELIIHMSMDEVVPSFDSLQQLRRLLSKEQHIFFTPGNTNEAWPLLGEIYDLLLRTIQQNAYRHDIYGLAVSCLGLVGAIDPSRLSSAEERQDTMLKFKMVQQQQYDNDRTAKKSKGATTMNATRYSNEMIVLENYTDFAENQAFAIHLIVHYFLPIFHTTTTSASTSVASDAAYINDGANSILDCSQYTIQEILKAVGITFDRVLGKRDEGKGRDLRGDRRKLPYVGRHHEYETLFESETRELWASLDPMIQDMIRPLLQSKFEVDVQVNPRDPPLYISAGNSFEEWVKLFYYLLLEKVNATADMTPIFNACVPSVKAGHSVLTQHLIPFLVLRVLLSSSSSSFSYQTAPASEEDYTPRNEPDAQLILDEIIGVLENDSFGVDMKQRTLQVGRLHPFLIYSLAHTRNELIPHVFFLDGGIYNKSLPAMDSTETTAQEETVEIHQLNVQRKYGDIHSFRTGNYPQAMMHFELFLKDMKEQQQRQQQQQQRQQQGQQQHQHQRRQQLLQHQQQPKPLPNEYLDAICQTYMELEGSETMPEILSKFDPPLAPQLDILRFESSGDWHLAKRVYEDLLPKNITSMADQEEEASQLLGRYFNCLRHLNDYGSIINYANGMLDNTPSTLILEQVNTYRAEAAWKSANWKLLHECMKLPMDDSFEASIARALAYMQSENPSGVLLTLEQAKSHQAKLICHENGGGVVAPSYQKSYDSVLRLQLLQEIDSIMMEKAERNAAPIDDDITAPTISYDPFLLWRTKFSKVKPSYTIQRQLLDLRMVAEFDIWKTGDMIPYMSDTEKELRLLLSKTALKAKDMDIAFGSIYRDPLSSEPSALIQLVKWNLERKDLKTCNRYLNDRQVASLPKGKYMLARLKETQYNMIMRKTLTPLRYNDEMEKINALYSDVRKSMPNGSFLEQAHGTTDSDPIYFTRAAEAIQYYCEALKLGSRFNDEMVMVITKSYSSTNQTISDNIDQIPPYLFGLALPRLVSRLTINDSEVVKILSKMIVKVLISYPRSTIWSLQYALRSDDSNVSSITNNILRQAEALQPNSLVTSVIQQTDKFTRHLEQVAKYKRSNISSTVAGGKSAFETKFPELMAMKNLDICIPQETAMLPSLPESLSSAPTPLNDQIEHLHEPYPTDLPTIVRILPTVQVMSSLQQPKRLSFLASDGKTYDFLCKSNDELRKDARMMEFCHMINKFLIKNATSRQQQLYIRTYAVIPLGVRWGLIEWINNLHTLKSIVCDLWEAHDSVQGSDQLNKLRQIMKNGQERSKCTVEDKVETLVYEIYPKSPVVFASWFLDTFPEPSEWFVSRSRYVRTLAVMSIVGHVLGLGDRHAENIMFDATSGDTVHVDVNMLFDHGQDLAVPETVPFRLTRNLVDAMGVAGETGLFRRACITTLEVLREHRSQLLSVFETFLYDPVDDRRKKDAHLTHEQTAKKMIAVIEKKIQTKNPVKRDVDVLTKEALSNYNLAQMFFGWSAFI</sequence>
<comment type="similarity">
    <text evidence="2">Belongs to the PI3/PI4-kinase family. ATM subfamily.</text>
</comment>
<comment type="subcellular location">
    <subcellularLocation>
        <location evidence="1">Nucleus</location>
    </subcellularLocation>
</comment>
<dbReference type="InterPro" id="IPR050517">
    <property type="entry name" value="DDR_Repair_Kinase"/>
</dbReference>
<protein>
    <recommendedName>
        <fullName evidence="12">Serine/threonine-protein kinase ATR</fullName>
        <ecNumber evidence="3">2.7.11.1</ecNumber>
    </recommendedName>
</protein>
<feature type="domain" description="FAT" evidence="17">
    <location>
        <begin position="862"/>
        <end position="1432"/>
    </location>
</feature>
<accession>A0A168LID3</accession>
<dbReference type="InterPro" id="IPR018936">
    <property type="entry name" value="PI3/4_kinase_CS"/>
</dbReference>
<reference evidence="19" key="1">
    <citation type="submission" date="2016-04" db="EMBL/GenBank/DDBJ databases">
        <authorList>
            <person name="Evans L.H."/>
            <person name="Alamgir A."/>
            <person name="Owens N."/>
            <person name="Weber N.D."/>
            <person name="Virtaneva K."/>
            <person name="Barbian K."/>
            <person name="Babar A."/>
            <person name="Rosenke K."/>
        </authorList>
    </citation>
    <scope>NUCLEOTIDE SEQUENCE [LARGE SCALE GENOMIC DNA]</scope>
    <source>
        <strain evidence="19">CBS 101.48</strain>
    </source>
</reference>
<keyword evidence="11" id="KW-0539">Nucleus</keyword>
<evidence type="ECO:0000256" key="2">
    <source>
        <dbReference type="ARBA" id="ARBA00010769"/>
    </source>
</evidence>
<name>A0A168LID3_ABSGL</name>
<keyword evidence="20" id="KW-1185">Reference proteome</keyword>
<evidence type="ECO:0000256" key="3">
    <source>
        <dbReference type="ARBA" id="ARBA00012513"/>
    </source>
</evidence>
<dbReference type="Gene3D" id="1.10.1070.11">
    <property type="entry name" value="Phosphatidylinositol 3-/4-kinase, catalytic domain"/>
    <property type="match status" value="1"/>
</dbReference>
<dbReference type="FunCoup" id="A0A168LID3">
    <property type="interactions" value="730"/>
</dbReference>
<comment type="catalytic activity">
    <reaction evidence="14">
        <text>L-seryl-[protein] + ATP = O-phospho-L-seryl-[protein] + ADP + H(+)</text>
        <dbReference type="Rhea" id="RHEA:17989"/>
        <dbReference type="Rhea" id="RHEA-COMP:9863"/>
        <dbReference type="Rhea" id="RHEA-COMP:11604"/>
        <dbReference type="ChEBI" id="CHEBI:15378"/>
        <dbReference type="ChEBI" id="CHEBI:29999"/>
        <dbReference type="ChEBI" id="CHEBI:30616"/>
        <dbReference type="ChEBI" id="CHEBI:83421"/>
        <dbReference type="ChEBI" id="CHEBI:456216"/>
        <dbReference type="EC" id="2.7.11.1"/>
    </reaction>
</comment>
<dbReference type="InterPro" id="IPR057564">
    <property type="entry name" value="HEAT_ATR"/>
</dbReference>
<dbReference type="STRING" id="4829.A0A168LID3"/>
<comment type="catalytic activity">
    <reaction evidence="13">
        <text>L-threonyl-[protein] + ATP = O-phospho-L-threonyl-[protein] + ADP + H(+)</text>
        <dbReference type="Rhea" id="RHEA:46608"/>
        <dbReference type="Rhea" id="RHEA-COMP:11060"/>
        <dbReference type="Rhea" id="RHEA-COMP:11605"/>
        <dbReference type="ChEBI" id="CHEBI:15378"/>
        <dbReference type="ChEBI" id="CHEBI:30013"/>
        <dbReference type="ChEBI" id="CHEBI:30616"/>
        <dbReference type="ChEBI" id="CHEBI:61977"/>
        <dbReference type="ChEBI" id="CHEBI:456216"/>
        <dbReference type="EC" id="2.7.11.1"/>
    </reaction>
</comment>
<evidence type="ECO:0000256" key="7">
    <source>
        <dbReference type="ARBA" id="ARBA00022763"/>
    </source>
</evidence>
<dbReference type="InParanoid" id="A0A168LID3"/>
<dbReference type="GO" id="GO:0004674">
    <property type="term" value="F:protein serine/threonine kinase activity"/>
    <property type="evidence" value="ECO:0007669"/>
    <property type="project" value="UniProtKB-KW"/>
</dbReference>
<dbReference type="OMA" id="LICHENG"/>
<dbReference type="PROSITE" id="PS50290">
    <property type="entry name" value="PI3_4_KINASE_3"/>
    <property type="match status" value="1"/>
</dbReference>
<dbReference type="InterPro" id="IPR000403">
    <property type="entry name" value="PI3/4_kinase_cat_dom"/>
</dbReference>
<dbReference type="SUPFAM" id="SSF56112">
    <property type="entry name" value="Protein kinase-like (PK-like)"/>
    <property type="match status" value="1"/>
</dbReference>
<keyword evidence="4" id="KW-0723">Serine/threonine-protein kinase</keyword>
<dbReference type="PROSITE" id="PS51190">
    <property type="entry name" value="FATC"/>
    <property type="match status" value="1"/>
</dbReference>
<dbReference type="PANTHER" id="PTHR11139">
    <property type="entry name" value="ATAXIA TELANGIECTASIA MUTATED ATM -RELATED"/>
    <property type="match status" value="1"/>
</dbReference>
<dbReference type="Pfam" id="PF02260">
    <property type="entry name" value="FATC"/>
    <property type="match status" value="1"/>
</dbReference>
<evidence type="ECO:0000313" key="19">
    <source>
        <dbReference type="EMBL" id="SAL96850.1"/>
    </source>
</evidence>
<dbReference type="PROSITE" id="PS51189">
    <property type="entry name" value="FAT"/>
    <property type="match status" value="1"/>
</dbReference>
<evidence type="ECO:0000256" key="4">
    <source>
        <dbReference type="ARBA" id="ARBA00022527"/>
    </source>
</evidence>
<dbReference type="PANTHER" id="PTHR11139:SF69">
    <property type="entry name" value="SERINE_THREONINE-PROTEIN KINASE ATR"/>
    <property type="match status" value="1"/>
</dbReference>
<evidence type="ECO:0000256" key="5">
    <source>
        <dbReference type="ARBA" id="ARBA00022679"/>
    </source>
</evidence>
<dbReference type="InterPro" id="IPR036940">
    <property type="entry name" value="PI3/4_kinase_cat_sf"/>
</dbReference>
<evidence type="ECO:0000256" key="10">
    <source>
        <dbReference type="ARBA" id="ARBA00023204"/>
    </source>
</evidence>
<feature type="region of interest" description="Disordered" evidence="15">
    <location>
        <begin position="888"/>
        <end position="923"/>
    </location>
</feature>
<evidence type="ECO:0000259" key="18">
    <source>
        <dbReference type="PROSITE" id="PS51190"/>
    </source>
</evidence>
<proteinExistence type="inferred from homology"/>
<dbReference type="EC" id="2.7.11.1" evidence="3"/>
<dbReference type="InterPro" id="IPR003152">
    <property type="entry name" value="FATC_dom"/>
</dbReference>
<dbReference type="SMART" id="SM00146">
    <property type="entry name" value="PI3Kc"/>
    <property type="match status" value="1"/>
</dbReference>
<dbReference type="Gene3D" id="3.30.1010.10">
    <property type="entry name" value="Phosphatidylinositol 3-kinase Catalytic Subunit, Chain A, domain 4"/>
    <property type="match status" value="1"/>
</dbReference>
<dbReference type="GO" id="GO:0000077">
    <property type="term" value="P:DNA damage checkpoint signaling"/>
    <property type="evidence" value="ECO:0007669"/>
    <property type="project" value="TreeGrafter"/>
</dbReference>
<evidence type="ECO:0000259" key="16">
    <source>
        <dbReference type="PROSITE" id="PS50290"/>
    </source>
</evidence>
<evidence type="ECO:0000256" key="12">
    <source>
        <dbReference type="ARBA" id="ARBA00024420"/>
    </source>
</evidence>
<dbReference type="GO" id="GO:0000723">
    <property type="term" value="P:telomere maintenance"/>
    <property type="evidence" value="ECO:0007669"/>
    <property type="project" value="TreeGrafter"/>
</dbReference>
<organism evidence="19">
    <name type="scientific">Absidia glauca</name>
    <name type="common">Pin mould</name>
    <dbReference type="NCBI Taxonomy" id="4829"/>
    <lineage>
        <taxon>Eukaryota</taxon>
        <taxon>Fungi</taxon>
        <taxon>Fungi incertae sedis</taxon>
        <taxon>Mucoromycota</taxon>
        <taxon>Mucoromycotina</taxon>
        <taxon>Mucoromycetes</taxon>
        <taxon>Mucorales</taxon>
        <taxon>Cunninghamellaceae</taxon>
        <taxon>Absidia</taxon>
    </lineage>
</organism>
<keyword evidence="5" id="KW-0808">Transferase</keyword>
<feature type="domain" description="FATC" evidence="18">
    <location>
        <begin position="1854"/>
        <end position="1886"/>
    </location>
</feature>
<evidence type="ECO:0000256" key="6">
    <source>
        <dbReference type="ARBA" id="ARBA00022741"/>
    </source>
</evidence>
<evidence type="ECO:0000256" key="9">
    <source>
        <dbReference type="ARBA" id="ARBA00022840"/>
    </source>
</evidence>
<dbReference type="OrthoDB" id="381190at2759"/>
<dbReference type="PROSITE" id="PS00916">
    <property type="entry name" value="PI3_4_KINASE_2"/>
    <property type="match status" value="1"/>
</dbReference>
<dbReference type="CDD" id="cd00892">
    <property type="entry name" value="PIKKc_ATR"/>
    <property type="match status" value="1"/>
</dbReference>
<keyword evidence="8" id="KW-0418">Kinase</keyword>
<feature type="domain" description="PI3K/PI4K catalytic" evidence="16">
    <location>
        <begin position="1552"/>
        <end position="1870"/>
    </location>
</feature>
<evidence type="ECO:0000256" key="15">
    <source>
        <dbReference type="SAM" id="MobiDB-lite"/>
    </source>
</evidence>
<dbReference type="InterPro" id="IPR014009">
    <property type="entry name" value="PIK_FAT"/>
</dbReference>
<dbReference type="Pfam" id="PF23593">
    <property type="entry name" value="HEAT_ATR"/>
    <property type="match status" value="1"/>
</dbReference>
<dbReference type="EMBL" id="LT551371">
    <property type="protein sequence ID" value="SAL96850.1"/>
    <property type="molecule type" value="Genomic_DNA"/>
</dbReference>
<dbReference type="GO" id="GO:0005694">
    <property type="term" value="C:chromosome"/>
    <property type="evidence" value="ECO:0007669"/>
    <property type="project" value="TreeGrafter"/>
</dbReference>
<dbReference type="SMART" id="SM01343">
    <property type="entry name" value="FATC"/>
    <property type="match status" value="1"/>
</dbReference>
<dbReference type="InterPro" id="IPR011009">
    <property type="entry name" value="Kinase-like_dom_sf"/>
</dbReference>
<evidence type="ECO:0000256" key="13">
    <source>
        <dbReference type="ARBA" id="ARBA00047899"/>
    </source>
</evidence>
<dbReference type="Pfam" id="PF02259">
    <property type="entry name" value="FAT"/>
    <property type="match status" value="1"/>
</dbReference>
<dbReference type="Proteomes" id="UP000078561">
    <property type="component" value="Unassembled WGS sequence"/>
</dbReference>
<evidence type="ECO:0000256" key="14">
    <source>
        <dbReference type="ARBA" id="ARBA00048679"/>
    </source>
</evidence>
<feature type="compositionally biased region" description="Low complexity" evidence="15">
    <location>
        <begin position="892"/>
        <end position="922"/>
    </location>
</feature>
<keyword evidence="6" id="KW-0547">Nucleotide-binding</keyword>
<gene>
    <name evidence="19" type="primary">ABSGL_02287.1 scaffold 3129</name>
</gene>
<dbReference type="Pfam" id="PF00454">
    <property type="entry name" value="PI3_PI4_kinase"/>
    <property type="match status" value="1"/>
</dbReference>
<keyword evidence="10" id="KW-0234">DNA repair</keyword>
<evidence type="ECO:0000256" key="8">
    <source>
        <dbReference type="ARBA" id="ARBA00022777"/>
    </source>
</evidence>
<dbReference type="GO" id="GO:0005634">
    <property type="term" value="C:nucleus"/>
    <property type="evidence" value="ECO:0007669"/>
    <property type="project" value="UniProtKB-SubCell"/>
</dbReference>
<dbReference type="GO" id="GO:0005524">
    <property type="term" value="F:ATP binding"/>
    <property type="evidence" value="ECO:0007669"/>
    <property type="project" value="UniProtKB-KW"/>
</dbReference>
<keyword evidence="7" id="KW-0227">DNA damage</keyword>
<keyword evidence="9" id="KW-0067">ATP-binding</keyword>